<dbReference type="HAMAP" id="MF_00523">
    <property type="entry name" value="LpxD"/>
    <property type="match status" value="1"/>
</dbReference>
<dbReference type="GO" id="GO:0016020">
    <property type="term" value="C:membrane"/>
    <property type="evidence" value="ECO:0007669"/>
    <property type="project" value="GOC"/>
</dbReference>
<dbReference type="EC" id="2.3.1.191" evidence="7"/>
<evidence type="ECO:0000256" key="8">
    <source>
        <dbReference type="SAM" id="Coils"/>
    </source>
</evidence>
<comment type="catalytic activity">
    <reaction evidence="7">
        <text>a UDP-3-O-[(3R)-3-hydroxyacyl]-alpha-D-glucosamine + a (3R)-hydroxyacyl-[ACP] = a UDP-2-N,3-O-bis[(3R)-3-hydroxyacyl]-alpha-D-glucosamine + holo-[ACP] + H(+)</text>
        <dbReference type="Rhea" id="RHEA:53836"/>
        <dbReference type="Rhea" id="RHEA-COMP:9685"/>
        <dbReference type="Rhea" id="RHEA-COMP:9945"/>
        <dbReference type="ChEBI" id="CHEBI:15378"/>
        <dbReference type="ChEBI" id="CHEBI:64479"/>
        <dbReference type="ChEBI" id="CHEBI:78827"/>
        <dbReference type="ChEBI" id="CHEBI:137740"/>
        <dbReference type="ChEBI" id="CHEBI:137748"/>
        <dbReference type="EC" id="2.3.1.191"/>
    </reaction>
</comment>
<sequence length="361" mass="38095">MPFTLRELAESLNGSIQGDAEMSVTDVAALEHASLTDLSYLDSKKQLRAILSSSAGAVLTTPDLAELARKQGSECNFILVEEPQAAFIEAMLRFRPLPGPSTIGLSAKAEIHETAQFGHGCHVFPNAYIGKNVVVGSNCEIGPGAVIHDNCVIGDDCVIHANAVLYHNVTLGDRVILHAGAVIGADGFGYRFVNGGFVKIPHTGTVIIENDVEIGAVTTVDRGMIGATVIGQGTKLDNQVMIAHNCQIGKHNVYASQVGIAGSCTIGDYVQMGGQVGVVDHVKIGSGAKFGGKAGVAWDMPAAGTFHGTPAINEKEAIRNHFSLQRLPELREQVKALTNQLAELQEQLAEQQEPVQSKSAA</sequence>
<evidence type="ECO:0000259" key="9">
    <source>
        <dbReference type="Pfam" id="PF04613"/>
    </source>
</evidence>
<dbReference type="Pfam" id="PF04613">
    <property type="entry name" value="LpxD"/>
    <property type="match status" value="1"/>
</dbReference>
<keyword evidence="1 7" id="KW-0444">Lipid biosynthesis</keyword>
<keyword evidence="11" id="KW-1185">Reference proteome</keyword>
<evidence type="ECO:0000256" key="3">
    <source>
        <dbReference type="ARBA" id="ARBA00022679"/>
    </source>
</evidence>
<dbReference type="UniPathway" id="UPA00973"/>
<dbReference type="PANTHER" id="PTHR43378:SF2">
    <property type="entry name" value="UDP-3-O-ACYLGLUCOSAMINE N-ACYLTRANSFERASE 1, MITOCHONDRIAL-RELATED"/>
    <property type="match status" value="1"/>
</dbReference>
<feature type="active site" description="Proton acceptor" evidence="7">
    <location>
        <position position="244"/>
    </location>
</feature>
<gene>
    <name evidence="7 10" type="primary">lpxD</name>
    <name evidence="10" type="ORF">Mal48_37730</name>
</gene>
<dbReference type="Gene3D" id="2.160.10.10">
    <property type="entry name" value="Hexapeptide repeat proteins"/>
    <property type="match status" value="1"/>
</dbReference>
<dbReference type="InterPro" id="IPR001451">
    <property type="entry name" value="Hexapep"/>
</dbReference>
<keyword evidence="5 7" id="KW-0443">Lipid metabolism</keyword>
<dbReference type="NCBIfam" id="TIGR01853">
    <property type="entry name" value="lipid_A_lpxD"/>
    <property type="match status" value="1"/>
</dbReference>
<comment type="pathway">
    <text evidence="7">Bacterial outer membrane biogenesis; LPS lipid A biosynthesis.</text>
</comment>
<dbReference type="OrthoDB" id="9784739at2"/>
<dbReference type="InterPro" id="IPR007691">
    <property type="entry name" value="LpxD"/>
</dbReference>
<dbReference type="KEGG" id="tpol:Mal48_37730"/>
<proteinExistence type="inferred from homology"/>
<comment type="subunit">
    <text evidence="7">Homotrimer.</text>
</comment>
<dbReference type="AlphaFoldDB" id="A0A517QSC3"/>
<dbReference type="Pfam" id="PF00132">
    <property type="entry name" value="Hexapep"/>
    <property type="match status" value="2"/>
</dbReference>
<dbReference type="PANTHER" id="PTHR43378">
    <property type="entry name" value="UDP-3-O-ACYLGLUCOSAMINE N-ACYLTRANSFERASE"/>
    <property type="match status" value="1"/>
</dbReference>
<evidence type="ECO:0000256" key="6">
    <source>
        <dbReference type="ARBA" id="ARBA00023315"/>
    </source>
</evidence>
<reference evidence="10 11" key="1">
    <citation type="submission" date="2019-02" db="EMBL/GenBank/DDBJ databases">
        <title>Deep-cultivation of Planctomycetes and their phenomic and genomic characterization uncovers novel biology.</title>
        <authorList>
            <person name="Wiegand S."/>
            <person name="Jogler M."/>
            <person name="Boedeker C."/>
            <person name="Pinto D."/>
            <person name="Vollmers J."/>
            <person name="Rivas-Marin E."/>
            <person name="Kohn T."/>
            <person name="Peeters S.H."/>
            <person name="Heuer A."/>
            <person name="Rast P."/>
            <person name="Oberbeckmann S."/>
            <person name="Bunk B."/>
            <person name="Jeske O."/>
            <person name="Meyerdierks A."/>
            <person name="Storesund J.E."/>
            <person name="Kallscheuer N."/>
            <person name="Luecker S."/>
            <person name="Lage O.M."/>
            <person name="Pohl T."/>
            <person name="Merkel B.J."/>
            <person name="Hornburger P."/>
            <person name="Mueller R.-W."/>
            <person name="Bruemmer F."/>
            <person name="Labrenz M."/>
            <person name="Spormann A.M."/>
            <person name="Op den Camp H."/>
            <person name="Overmann J."/>
            <person name="Amann R."/>
            <person name="Jetten M.S.M."/>
            <person name="Mascher T."/>
            <person name="Medema M.H."/>
            <person name="Devos D.P."/>
            <person name="Kaster A.-K."/>
            <person name="Ovreas L."/>
            <person name="Rohde M."/>
            <person name="Galperin M.Y."/>
            <person name="Jogler C."/>
        </authorList>
    </citation>
    <scope>NUCLEOTIDE SEQUENCE [LARGE SCALE GENOMIC DNA]</scope>
    <source>
        <strain evidence="10 11">Mal48</strain>
    </source>
</reference>
<evidence type="ECO:0000256" key="7">
    <source>
        <dbReference type="HAMAP-Rule" id="MF_00523"/>
    </source>
</evidence>
<evidence type="ECO:0000256" key="1">
    <source>
        <dbReference type="ARBA" id="ARBA00022516"/>
    </source>
</evidence>
<evidence type="ECO:0000256" key="5">
    <source>
        <dbReference type="ARBA" id="ARBA00023098"/>
    </source>
</evidence>
<keyword evidence="8" id="KW-0175">Coiled coil</keyword>
<dbReference type="InterPro" id="IPR020573">
    <property type="entry name" value="UDP_GlcNAc_AcTrfase_non-rep"/>
</dbReference>
<organism evidence="10 11">
    <name type="scientific">Thalassoglobus polymorphus</name>
    <dbReference type="NCBI Taxonomy" id="2527994"/>
    <lineage>
        <taxon>Bacteria</taxon>
        <taxon>Pseudomonadati</taxon>
        <taxon>Planctomycetota</taxon>
        <taxon>Planctomycetia</taxon>
        <taxon>Planctomycetales</taxon>
        <taxon>Planctomycetaceae</taxon>
        <taxon>Thalassoglobus</taxon>
    </lineage>
</organism>
<dbReference type="NCBIfam" id="NF002060">
    <property type="entry name" value="PRK00892.1"/>
    <property type="match status" value="1"/>
</dbReference>
<dbReference type="RefSeq" id="WP_145202565.1">
    <property type="nucleotide sequence ID" value="NZ_CP036267.1"/>
</dbReference>
<keyword evidence="2 7" id="KW-0441">Lipid A biosynthesis</keyword>
<evidence type="ECO:0000256" key="4">
    <source>
        <dbReference type="ARBA" id="ARBA00022737"/>
    </source>
</evidence>
<dbReference type="SUPFAM" id="SSF51161">
    <property type="entry name" value="Trimeric LpxA-like enzymes"/>
    <property type="match status" value="1"/>
</dbReference>
<dbReference type="Proteomes" id="UP000315724">
    <property type="component" value="Chromosome"/>
</dbReference>
<dbReference type="GO" id="GO:0103118">
    <property type="term" value="F:UDP-3-O-[(3R)-3-hydroxyacyl]-glucosamine N-acyltransferase activity"/>
    <property type="evidence" value="ECO:0007669"/>
    <property type="project" value="UniProtKB-EC"/>
</dbReference>
<evidence type="ECO:0000313" key="10">
    <source>
        <dbReference type="EMBL" id="QDT34512.1"/>
    </source>
</evidence>
<name>A0A517QSC3_9PLAN</name>
<comment type="function">
    <text evidence="7">Catalyzes the N-acylation of UDP-3-O-acylglucosamine using 3-hydroxyacyl-ACP as the acyl donor. Is involved in the biosynthesis of lipid A, a phosphorylated glycolipid that anchors the lipopolysaccharide to the outer membrane of the cell.</text>
</comment>
<dbReference type="GO" id="GO:0009245">
    <property type="term" value="P:lipid A biosynthetic process"/>
    <property type="evidence" value="ECO:0007669"/>
    <property type="project" value="UniProtKB-UniRule"/>
</dbReference>
<accession>A0A517QSC3</accession>
<keyword evidence="3 7" id="KW-0808">Transferase</keyword>
<keyword evidence="6 7" id="KW-0012">Acyltransferase</keyword>
<dbReference type="Gene3D" id="3.40.1390.10">
    <property type="entry name" value="MurE/MurF, N-terminal domain"/>
    <property type="match status" value="1"/>
</dbReference>
<feature type="domain" description="UDP-3-O-[3-hydroxymyristoyl] glucosamine N-acyltransferase non-repeat region" evidence="9">
    <location>
        <begin position="22"/>
        <end position="90"/>
    </location>
</feature>
<protein>
    <recommendedName>
        <fullName evidence="7">UDP-3-O-acylglucosamine N-acyltransferase</fullName>
        <ecNumber evidence="7">2.3.1.191</ecNumber>
    </recommendedName>
</protein>
<comment type="similarity">
    <text evidence="7">Belongs to the transferase hexapeptide repeat family. LpxD subfamily.</text>
</comment>
<dbReference type="GO" id="GO:0016410">
    <property type="term" value="F:N-acyltransferase activity"/>
    <property type="evidence" value="ECO:0007669"/>
    <property type="project" value="InterPro"/>
</dbReference>
<feature type="coiled-coil region" evidence="8">
    <location>
        <begin position="327"/>
        <end position="354"/>
    </location>
</feature>
<keyword evidence="4 7" id="KW-0677">Repeat</keyword>
<dbReference type="CDD" id="cd03352">
    <property type="entry name" value="LbH_LpxD"/>
    <property type="match status" value="1"/>
</dbReference>
<dbReference type="EMBL" id="CP036267">
    <property type="protein sequence ID" value="QDT34512.1"/>
    <property type="molecule type" value="Genomic_DNA"/>
</dbReference>
<dbReference type="InterPro" id="IPR011004">
    <property type="entry name" value="Trimer_LpxA-like_sf"/>
</dbReference>
<evidence type="ECO:0000313" key="11">
    <source>
        <dbReference type="Proteomes" id="UP000315724"/>
    </source>
</evidence>
<evidence type="ECO:0000256" key="2">
    <source>
        <dbReference type="ARBA" id="ARBA00022556"/>
    </source>
</evidence>